<dbReference type="Gene3D" id="3.30.70.580">
    <property type="entry name" value="Pseudouridine synthase I, catalytic domain, N-terminal subdomain"/>
    <property type="match status" value="1"/>
</dbReference>
<dbReference type="InterPro" id="IPR020094">
    <property type="entry name" value="TruA/RsuA/RluB/E/F_N"/>
</dbReference>
<dbReference type="PANTHER" id="PTHR47683">
    <property type="entry name" value="PSEUDOURIDINE SYNTHASE FAMILY PROTEIN-RELATED"/>
    <property type="match status" value="1"/>
</dbReference>
<evidence type="ECO:0000256" key="1">
    <source>
        <dbReference type="ARBA" id="ARBA00000073"/>
    </source>
</evidence>
<dbReference type="PANTHER" id="PTHR47683:SF3">
    <property type="entry name" value="RIBOSOMAL LARGE SUBUNIT PSEUDOURIDINE SYNTHASE B"/>
    <property type="match status" value="1"/>
</dbReference>
<dbReference type="Gene3D" id="3.30.70.1560">
    <property type="entry name" value="Alpha-L RNA-binding motif"/>
    <property type="match status" value="1"/>
</dbReference>
<name>A0ABU0IV21_9CAUL</name>
<dbReference type="InterPro" id="IPR036986">
    <property type="entry name" value="S4_RNA-bd_sf"/>
</dbReference>
<keyword evidence="3 5" id="KW-0694">RNA-binding</keyword>
<sequence>MAANRPPHNQPPAETDRVAKVLARAGVASRREIERLIEAGRVAVNGTVLTTPAVKIEPGDIVTVDGEVIADAEPTRLFRYHKPVGLLTAHVDPKGRPTVFQALPPGLPRLISIGRLDLNSEGLLLLTNDGGLARQLEMPSNGWIRRYRARAFGSTTQEILDKLKDGVTVEGVHYGAIEAKLDKASGRNVWITVTLSEGKNREVRRVLESIGLKVNRLIRVSYGPFALAEMTSGGVEEVGPRVIRELLSEHIAPANMPKGDKVAFKPFSPGPSRRDPTVAAAARKAAAPKEEVKKVYKAGWAKPKKKVRPAGWKPPEKKPRAERPERSASSAPPRTSAARPPARPTKGGPKRRG</sequence>
<protein>
    <recommendedName>
        <fullName evidence="6">Pseudouridine synthase</fullName>
        <ecNumber evidence="6">5.4.99.-</ecNumber>
    </recommendedName>
</protein>
<dbReference type="PROSITE" id="PS50889">
    <property type="entry name" value="S4"/>
    <property type="match status" value="1"/>
</dbReference>
<evidence type="ECO:0000256" key="5">
    <source>
        <dbReference type="PROSITE-ProRule" id="PRU00182"/>
    </source>
</evidence>
<keyword evidence="10" id="KW-1185">Reference proteome</keyword>
<dbReference type="InterPro" id="IPR000748">
    <property type="entry name" value="PsdUridine_synth_RsuA/RluB/E/F"/>
</dbReference>
<dbReference type="RefSeq" id="WP_307349702.1">
    <property type="nucleotide sequence ID" value="NZ_JAUSVS010000004.1"/>
</dbReference>
<keyword evidence="4 6" id="KW-0413">Isomerase</keyword>
<dbReference type="InterPro" id="IPR002942">
    <property type="entry name" value="S4_RNA-bd"/>
</dbReference>
<dbReference type="InterPro" id="IPR042092">
    <property type="entry name" value="PsdUridine_s_RsuA/RluB/E/F_cat"/>
</dbReference>
<dbReference type="InterPro" id="IPR050343">
    <property type="entry name" value="RsuA_PseudoU_synthase"/>
</dbReference>
<dbReference type="InterPro" id="IPR018496">
    <property type="entry name" value="PsdUridine_synth_RsuA/RluB_CS"/>
</dbReference>
<dbReference type="NCBIfam" id="TIGR00093">
    <property type="entry name" value="pseudouridine synthase"/>
    <property type="match status" value="1"/>
</dbReference>
<organism evidence="9 10">
    <name type="scientific">Caulobacter ginsengisoli</name>
    <dbReference type="NCBI Taxonomy" id="400775"/>
    <lineage>
        <taxon>Bacteria</taxon>
        <taxon>Pseudomonadati</taxon>
        <taxon>Pseudomonadota</taxon>
        <taxon>Alphaproteobacteria</taxon>
        <taxon>Caulobacterales</taxon>
        <taxon>Caulobacteraceae</taxon>
        <taxon>Caulobacter</taxon>
    </lineage>
</organism>
<dbReference type="Pfam" id="PF01479">
    <property type="entry name" value="S4"/>
    <property type="match status" value="1"/>
</dbReference>
<evidence type="ECO:0000256" key="7">
    <source>
        <dbReference type="SAM" id="MobiDB-lite"/>
    </source>
</evidence>
<evidence type="ECO:0000313" key="9">
    <source>
        <dbReference type="EMBL" id="MDQ0464792.1"/>
    </source>
</evidence>
<dbReference type="GO" id="GO:0160139">
    <property type="term" value="F:23S rRNA pseudouridine(2605) synthase activity"/>
    <property type="evidence" value="ECO:0007669"/>
    <property type="project" value="UniProtKB-EC"/>
</dbReference>
<reference evidence="9 10" key="1">
    <citation type="submission" date="2023-07" db="EMBL/GenBank/DDBJ databases">
        <title>Genomic Encyclopedia of Type Strains, Phase IV (KMG-IV): sequencing the most valuable type-strain genomes for metagenomic binning, comparative biology and taxonomic classification.</title>
        <authorList>
            <person name="Goeker M."/>
        </authorList>
    </citation>
    <scope>NUCLEOTIDE SEQUENCE [LARGE SCALE GENOMIC DNA]</scope>
    <source>
        <strain evidence="9 10">DSM 18695</strain>
    </source>
</reference>
<dbReference type="InterPro" id="IPR020103">
    <property type="entry name" value="PsdUridine_synth_cat_dom_sf"/>
</dbReference>
<dbReference type="PROSITE" id="PS01149">
    <property type="entry name" value="PSI_RSU"/>
    <property type="match status" value="1"/>
</dbReference>
<comment type="similarity">
    <text evidence="2 6">Belongs to the pseudouridine synthase RsuA family.</text>
</comment>
<gene>
    <name evidence="9" type="ORF">QO010_002576</name>
</gene>
<dbReference type="Proteomes" id="UP001228905">
    <property type="component" value="Unassembled WGS sequence"/>
</dbReference>
<feature type="region of interest" description="Disordered" evidence="7">
    <location>
        <begin position="257"/>
        <end position="353"/>
    </location>
</feature>
<proteinExistence type="inferred from homology"/>
<feature type="domain" description="RNA-binding S4" evidence="8">
    <location>
        <begin position="16"/>
        <end position="74"/>
    </location>
</feature>
<evidence type="ECO:0000256" key="2">
    <source>
        <dbReference type="ARBA" id="ARBA00008348"/>
    </source>
</evidence>
<evidence type="ECO:0000313" key="10">
    <source>
        <dbReference type="Proteomes" id="UP001228905"/>
    </source>
</evidence>
<feature type="compositionally biased region" description="Low complexity" evidence="7">
    <location>
        <begin position="327"/>
        <end position="340"/>
    </location>
</feature>
<dbReference type="Gene3D" id="3.10.290.10">
    <property type="entry name" value="RNA-binding S4 domain"/>
    <property type="match status" value="1"/>
</dbReference>
<evidence type="ECO:0000256" key="6">
    <source>
        <dbReference type="RuleBase" id="RU003887"/>
    </source>
</evidence>
<dbReference type="InterPro" id="IPR006145">
    <property type="entry name" value="PsdUridine_synth_RsuA/RluA"/>
</dbReference>
<evidence type="ECO:0000256" key="3">
    <source>
        <dbReference type="ARBA" id="ARBA00022884"/>
    </source>
</evidence>
<comment type="caution">
    <text evidence="9">The sequence shown here is derived from an EMBL/GenBank/DDBJ whole genome shotgun (WGS) entry which is preliminary data.</text>
</comment>
<dbReference type="SUPFAM" id="SSF55120">
    <property type="entry name" value="Pseudouridine synthase"/>
    <property type="match status" value="1"/>
</dbReference>
<dbReference type="SUPFAM" id="SSF55174">
    <property type="entry name" value="Alpha-L RNA-binding motif"/>
    <property type="match status" value="1"/>
</dbReference>
<dbReference type="EC" id="5.4.99.-" evidence="6"/>
<comment type="catalytic activity">
    <reaction evidence="1">
        <text>a uridine in RNA = a pseudouridine in RNA</text>
        <dbReference type="Rhea" id="RHEA:48348"/>
        <dbReference type="Rhea" id="RHEA-COMP:12068"/>
        <dbReference type="Rhea" id="RHEA-COMP:12069"/>
        <dbReference type="ChEBI" id="CHEBI:65314"/>
        <dbReference type="ChEBI" id="CHEBI:65315"/>
    </reaction>
</comment>
<evidence type="ECO:0000259" key="8">
    <source>
        <dbReference type="SMART" id="SM00363"/>
    </source>
</evidence>
<dbReference type="Pfam" id="PF00849">
    <property type="entry name" value="PseudoU_synth_2"/>
    <property type="match status" value="1"/>
</dbReference>
<evidence type="ECO:0000256" key="4">
    <source>
        <dbReference type="ARBA" id="ARBA00023235"/>
    </source>
</evidence>
<accession>A0ABU0IV21</accession>
<dbReference type="CDD" id="cd00165">
    <property type="entry name" value="S4"/>
    <property type="match status" value="1"/>
</dbReference>
<dbReference type="CDD" id="cd02556">
    <property type="entry name" value="PseudoU_synth_RluB"/>
    <property type="match status" value="1"/>
</dbReference>
<dbReference type="SMART" id="SM00363">
    <property type="entry name" value="S4"/>
    <property type="match status" value="1"/>
</dbReference>
<dbReference type="EMBL" id="JAUSVS010000004">
    <property type="protein sequence ID" value="MDQ0464792.1"/>
    <property type="molecule type" value="Genomic_DNA"/>
</dbReference>
<feature type="compositionally biased region" description="Basic and acidic residues" evidence="7">
    <location>
        <begin position="314"/>
        <end position="326"/>
    </location>
</feature>